<accession>A0ABS4NWZ5</accession>
<protein>
    <recommendedName>
        <fullName evidence="3">Bacteriocin</fullName>
    </recommendedName>
</protein>
<gene>
    <name evidence="1" type="ORF">J2Z70_004125</name>
</gene>
<proteinExistence type="predicted"/>
<dbReference type="Proteomes" id="UP000773462">
    <property type="component" value="Unassembled WGS sequence"/>
</dbReference>
<sequence>MKNLKSEVIGPDVCEKENTLCWCQGNPPKCIRKTEHNRSIRFNRVDKLAKLHPKI</sequence>
<evidence type="ECO:0008006" key="3">
    <source>
        <dbReference type="Google" id="ProtNLM"/>
    </source>
</evidence>
<evidence type="ECO:0000313" key="1">
    <source>
        <dbReference type="EMBL" id="MBP2113964.1"/>
    </source>
</evidence>
<name>A0ABS4NWZ5_9BACL</name>
<dbReference type="EMBL" id="JAGGLV010000014">
    <property type="protein sequence ID" value="MBP2113964.1"/>
    <property type="molecule type" value="Genomic_DNA"/>
</dbReference>
<organism evidence="1 2">
    <name type="scientific">Paenibacillus silagei</name>
    <dbReference type="NCBI Taxonomy" id="1670801"/>
    <lineage>
        <taxon>Bacteria</taxon>
        <taxon>Bacillati</taxon>
        <taxon>Bacillota</taxon>
        <taxon>Bacilli</taxon>
        <taxon>Bacillales</taxon>
        <taxon>Paenibacillaceae</taxon>
        <taxon>Paenibacillus</taxon>
    </lineage>
</organism>
<comment type="caution">
    <text evidence="1">The sequence shown here is derived from an EMBL/GenBank/DDBJ whole genome shotgun (WGS) entry which is preliminary data.</text>
</comment>
<evidence type="ECO:0000313" key="2">
    <source>
        <dbReference type="Proteomes" id="UP000773462"/>
    </source>
</evidence>
<keyword evidence="2" id="KW-1185">Reference proteome</keyword>
<reference evidence="1 2" key="1">
    <citation type="submission" date="2021-03" db="EMBL/GenBank/DDBJ databases">
        <title>Genomic Encyclopedia of Type Strains, Phase IV (KMG-IV): sequencing the most valuable type-strain genomes for metagenomic binning, comparative biology and taxonomic classification.</title>
        <authorList>
            <person name="Goeker M."/>
        </authorList>
    </citation>
    <scope>NUCLEOTIDE SEQUENCE [LARGE SCALE GENOMIC DNA]</scope>
    <source>
        <strain evidence="1 2">DSM 101953</strain>
    </source>
</reference>